<evidence type="ECO:0008006" key="8">
    <source>
        <dbReference type="Google" id="ProtNLM"/>
    </source>
</evidence>
<dbReference type="SUPFAM" id="SSF56496">
    <property type="entry name" value="Fibrinogen C-terminal domain-like"/>
    <property type="match status" value="2"/>
</dbReference>
<sequence length="1002" mass="109261">MFELRHIVFIWVFSSLPFCFCGFFQPSFHWDPRNPLFTPHGLEISVLPNSQLNFICPNPANVLTKQECSIPKEQMNENMWIVDKSEYDTCTVNASVSNLLLASRNIFNCRNPSQLRYLEMVFRSHSPTPGGLEFSPGKKYYFIATSNGTIQSLASHEGGHCLSSNMKMAIYVCVGTSDPKCINVPDVSSSRSMSVAPQTLTETVSYCPTPSIPACPIQESSPMMSSSGNPSISSSTIQQSSPVQSFFETPSISLSPIQQSSPIQSSTISASISPSNSALALASSTAVQCQGESIPAEFYSLFVNQTYVLAAIYNYTSLLPGLDLLVQSINSSLPVTTQEVEVNQVQNCSNYTEVAPIAPACPLGVQAPILRSCKEIMDASYTLSGIYRIDPQDGQGGFGVHCDQETEAGGWTTVLRRMDGSLGFHRGWNAYVDGMGDMTGEFWIGLRKLQRLTANKQFTIRFDLQAPNGEKRYAEYTGNSLGDSSTKYRITVGNYSAGNAGDSFSYHNNMKFSTKNADNDASIPSSVNCAQLARGGWWYNDCQRVCLTGQYLNGTHASGIVGIQWRAFQKPVEIKVHLNSKRNFICPNPASVLTEQDSSIPEEQMYENMWIVDKQEYDTCSVNTSVLSDPLVKRNLMICRNPLQLSYYEMVFRSNSPPGGLEFTPGITYYFIATSNGTSASLFNLEGGRCVSSNMKLAMYVCSGPSGQNIVSKCIVSSTSNSGSTITRSSSSSSSSGISSGSTITTSSSSSSSTSSSSTSSSSSRNSISSSSSISSSNVLSPTSTMLPLPLLKNCKELLDANYVESGSYRVDPTPDLAQENDEMGPFRAYCDQETAGGGWTVIMRRFDGFVNFFRKYLTYVEGFGSISGEFWIGLKKLWQLCGQFPVNLRVDFEAEDGVLTYAEYSGCSIGDWTTKYKLIVGQFIGGGAGDALSALNNVKFAAHDKPNNIGCFSQLRGAWWVSSCDQDAFPTGRDANGNYTIRWGTWNGANLTKVEIKVKPT</sequence>
<feature type="domain" description="Fibrinogen C-terminal" evidence="4">
    <location>
        <begin position="364"/>
        <end position="589"/>
    </location>
</feature>
<feature type="domain" description="Fibrinogen C-terminal" evidence="4">
    <location>
        <begin position="786"/>
        <end position="1002"/>
    </location>
</feature>
<dbReference type="CDD" id="cd00087">
    <property type="entry name" value="FReD"/>
    <property type="match status" value="1"/>
</dbReference>
<dbReference type="SUPFAM" id="SSF49503">
    <property type="entry name" value="Cupredoxins"/>
    <property type="match status" value="2"/>
</dbReference>
<dbReference type="NCBIfam" id="NF040941">
    <property type="entry name" value="GGGWT_bact"/>
    <property type="match status" value="2"/>
</dbReference>
<comment type="caution">
    <text evidence="6">The sequence shown here is derived from an EMBL/GenBank/DDBJ whole genome shotgun (WGS) entry which is preliminary data.</text>
</comment>
<dbReference type="SMART" id="SM00186">
    <property type="entry name" value="FBG"/>
    <property type="match status" value="2"/>
</dbReference>
<dbReference type="InterPro" id="IPR008972">
    <property type="entry name" value="Cupredoxin"/>
</dbReference>
<dbReference type="Pfam" id="PF00812">
    <property type="entry name" value="Ephrin"/>
    <property type="match status" value="2"/>
</dbReference>
<protein>
    <recommendedName>
        <fullName evidence="8">Fibrinogen C-terminal domain-containing protein</fullName>
    </recommendedName>
</protein>
<feature type="compositionally biased region" description="Low complexity" evidence="2">
    <location>
        <begin position="220"/>
        <end position="237"/>
    </location>
</feature>
<dbReference type="EMBL" id="CALNXI010002308">
    <property type="protein sequence ID" value="CAH3186110.1"/>
    <property type="molecule type" value="Genomic_DNA"/>
</dbReference>
<evidence type="ECO:0000313" key="7">
    <source>
        <dbReference type="Proteomes" id="UP001159427"/>
    </source>
</evidence>
<organism evidence="6 7">
    <name type="scientific">Porites evermanni</name>
    <dbReference type="NCBI Taxonomy" id="104178"/>
    <lineage>
        <taxon>Eukaryota</taxon>
        <taxon>Metazoa</taxon>
        <taxon>Cnidaria</taxon>
        <taxon>Anthozoa</taxon>
        <taxon>Hexacorallia</taxon>
        <taxon>Scleractinia</taxon>
        <taxon>Fungiina</taxon>
        <taxon>Poritidae</taxon>
        <taxon>Porites</taxon>
    </lineage>
</organism>
<comment type="similarity">
    <text evidence="1">Belongs to the ephrin family.</text>
</comment>
<dbReference type="InterPro" id="IPR014716">
    <property type="entry name" value="Fibrinogen_a/b/g_C_1"/>
</dbReference>
<keyword evidence="3" id="KW-0472">Membrane</keyword>
<dbReference type="CDD" id="cd02675">
    <property type="entry name" value="Ephrin_ectodomain"/>
    <property type="match status" value="1"/>
</dbReference>
<evidence type="ECO:0000256" key="1">
    <source>
        <dbReference type="PROSITE-ProRule" id="PRU00884"/>
    </source>
</evidence>
<dbReference type="InterPro" id="IPR001799">
    <property type="entry name" value="Ephrin_RBD"/>
</dbReference>
<evidence type="ECO:0000259" key="4">
    <source>
        <dbReference type="PROSITE" id="PS51406"/>
    </source>
</evidence>
<keyword evidence="3" id="KW-0812">Transmembrane</keyword>
<proteinExistence type="inferred from homology"/>
<feature type="domain" description="Ephrin RBD" evidence="5">
    <location>
        <begin position="558"/>
        <end position="701"/>
    </location>
</feature>
<evidence type="ECO:0000313" key="6">
    <source>
        <dbReference type="EMBL" id="CAH3186110.1"/>
    </source>
</evidence>
<dbReference type="InterPro" id="IPR036056">
    <property type="entry name" value="Fibrinogen-like_C"/>
</dbReference>
<dbReference type="InterPro" id="IPR002181">
    <property type="entry name" value="Fibrinogen_a/b/g_C_dom"/>
</dbReference>
<dbReference type="Proteomes" id="UP001159427">
    <property type="component" value="Unassembled WGS sequence"/>
</dbReference>
<feature type="domain" description="Ephrin RBD" evidence="5">
    <location>
        <begin position="23"/>
        <end position="172"/>
    </location>
</feature>
<reference evidence="6 7" key="1">
    <citation type="submission" date="2022-05" db="EMBL/GenBank/DDBJ databases">
        <authorList>
            <consortium name="Genoscope - CEA"/>
            <person name="William W."/>
        </authorList>
    </citation>
    <scope>NUCLEOTIDE SEQUENCE [LARGE SCALE GENOMIC DNA]</scope>
</reference>
<gene>
    <name evidence="6" type="ORF">PEVE_00016635</name>
</gene>
<dbReference type="Pfam" id="PF00147">
    <property type="entry name" value="Fibrinogen_C"/>
    <property type="match status" value="2"/>
</dbReference>
<dbReference type="Gene3D" id="2.60.40.420">
    <property type="entry name" value="Cupredoxins - blue copper proteins"/>
    <property type="match status" value="2"/>
</dbReference>
<dbReference type="PANTHER" id="PTHR19143">
    <property type="entry name" value="FIBRINOGEN/TENASCIN/ANGIOPOEITIN"/>
    <property type="match status" value="1"/>
</dbReference>
<dbReference type="Gene3D" id="3.90.215.10">
    <property type="entry name" value="Gamma Fibrinogen, chain A, domain 1"/>
    <property type="match status" value="2"/>
</dbReference>
<name>A0ABN8S4D7_9CNID</name>
<feature type="transmembrane region" description="Helical" evidence="3">
    <location>
        <begin position="7"/>
        <end position="28"/>
    </location>
</feature>
<dbReference type="Gene3D" id="4.10.530.10">
    <property type="entry name" value="Gamma-fibrinogen Carboxyl Terminal Fragment, domain 2"/>
    <property type="match status" value="1"/>
</dbReference>
<dbReference type="InterPro" id="IPR050373">
    <property type="entry name" value="Fibrinogen_C-term_domain"/>
</dbReference>
<keyword evidence="3" id="KW-1133">Transmembrane helix</keyword>
<comment type="caution">
    <text evidence="1">Lacks conserved residue(s) required for the propagation of feature annotation.</text>
</comment>
<feature type="region of interest" description="Disordered" evidence="2">
    <location>
        <begin position="721"/>
        <end position="781"/>
    </location>
</feature>
<dbReference type="PROSITE" id="PS51551">
    <property type="entry name" value="EPHRIN_RBD_2"/>
    <property type="match status" value="2"/>
</dbReference>
<evidence type="ECO:0000256" key="2">
    <source>
        <dbReference type="SAM" id="MobiDB-lite"/>
    </source>
</evidence>
<accession>A0ABN8S4D7</accession>
<dbReference type="PROSITE" id="PS51406">
    <property type="entry name" value="FIBRINOGEN_C_2"/>
    <property type="match status" value="2"/>
</dbReference>
<keyword evidence="7" id="KW-1185">Reference proteome</keyword>
<evidence type="ECO:0000259" key="5">
    <source>
        <dbReference type="PROSITE" id="PS51551"/>
    </source>
</evidence>
<evidence type="ECO:0000256" key="3">
    <source>
        <dbReference type="SAM" id="Phobius"/>
    </source>
</evidence>
<feature type="region of interest" description="Disordered" evidence="2">
    <location>
        <begin position="218"/>
        <end position="237"/>
    </location>
</feature>